<reference evidence="2 3" key="1">
    <citation type="journal article" date="2016" name="Front. Microbiol.">
        <title>Fuerstia marisgermanicae gen. nov., sp. nov., an Unusual Member of the Phylum Planctomycetes from the German Wadden Sea.</title>
        <authorList>
            <person name="Kohn T."/>
            <person name="Heuer A."/>
            <person name="Jogler M."/>
            <person name="Vollmers J."/>
            <person name="Boedeker C."/>
            <person name="Bunk B."/>
            <person name="Rast P."/>
            <person name="Borchert D."/>
            <person name="Glockner I."/>
            <person name="Freese H.M."/>
            <person name="Klenk H.P."/>
            <person name="Overmann J."/>
            <person name="Kaster A.K."/>
            <person name="Rohde M."/>
            <person name="Wiegand S."/>
            <person name="Jogler C."/>
        </authorList>
    </citation>
    <scope>NUCLEOTIDE SEQUENCE [LARGE SCALE GENOMIC DNA]</scope>
    <source>
        <strain evidence="2 3">NH11</strain>
    </source>
</reference>
<dbReference type="STRING" id="1891926.Fuma_00061"/>
<feature type="transmembrane region" description="Helical" evidence="1">
    <location>
        <begin position="66"/>
        <end position="86"/>
    </location>
</feature>
<accession>A0A1P8W8T6</accession>
<evidence type="ECO:0000256" key="1">
    <source>
        <dbReference type="SAM" id="Phobius"/>
    </source>
</evidence>
<gene>
    <name evidence="2" type="ORF">Fuma_00061</name>
</gene>
<organism evidence="2 3">
    <name type="scientific">Fuerstiella marisgermanici</name>
    <dbReference type="NCBI Taxonomy" id="1891926"/>
    <lineage>
        <taxon>Bacteria</taxon>
        <taxon>Pseudomonadati</taxon>
        <taxon>Planctomycetota</taxon>
        <taxon>Planctomycetia</taxon>
        <taxon>Planctomycetales</taxon>
        <taxon>Planctomycetaceae</taxon>
        <taxon>Fuerstiella</taxon>
    </lineage>
</organism>
<evidence type="ECO:0000313" key="3">
    <source>
        <dbReference type="Proteomes" id="UP000187735"/>
    </source>
</evidence>
<protein>
    <recommendedName>
        <fullName evidence="4">DUF1360 domain-containing protein</fullName>
    </recommendedName>
</protein>
<feature type="transmembrane region" description="Helical" evidence="1">
    <location>
        <begin position="21"/>
        <end position="46"/>
    </location>
</feature>
<name>A0A1P8W8T6_9PLAN</name>
<proteinExistence type="predicted"/>
<dbReference type="Proteomes" id="UP000187735">
    <property type="component" value="Chromosome"/>
</dbReference>
<keyword evidence="1" id="KW-0472">Membrane</keyword>
<keyword evidence="1" id="KW-0812">Transmembrane</keyword>
<dbReference type="KEGG" id="fmr:Fuma_00061"/>
<evidence type="ECO:0000313" key="2">
    <source>
        <dbReference type="EMBL" id="APZ90486.1"/>
    </source>
</evidence>
<keyword evidence="3" id="KW-1185">Reference proteome</keyword>
<dbReference type="AlphaFoldDB" id="A0A1P8W8T6"/>
<dbReference type="EMBL" id="CP017641">
    <property type="protein sequence ID" value="APZ90486.1"/>
    <property type="molecule type" value="Genomic_DNA"/>
</dbReference>
<keyword evidence="1" id="KW-1133">Transmembrane helix</keyword>
<evidence type="ECO:0008006" key="4">
    <source>
        <dbReference type="Google" id="ProtNLM"/>
    </source>
</evidence>
<sequence length="103" mass="11220">MMPCCRSQIETDSPKRPLIRSLAGGLIPGVLLCVMPKCPFCLAAWVSIATGLALPFPLANGLHKTFIAMCVASVLLSVIFFARSFVVLRPMRTGKTHVKNDLY</sequence>